<dbReference type="KEGG" id="mro:MROS_1058"/>
<dbReference type="Gene3D" id="3.30.365.10">
    <property type="entry name" value="Aldehyde oxidase/xanthine dehydrogenase, molybdopterin binding domain"/>
    <property type="match status" value="4"/>
</dbReference>
<dbReference type="AlphaFoldDB" id="I6ZZ61"/>
<dbReference type="PIRSF" id="PIRSF036389">
    <property type="entry name" value="IOR_B"/>
    <property type="match status" value="1"/>
</dbReference>
<evidence type="ECO:0000313" key="2">
    <source>
        <dbReference type="EMBL" id="AFN74298.1"/>
    </source>
</evidence>
<dbReference type="Proteomes" id="UP000009011">
    <property type="component" value="Chromosome"/>
</dbReference>
<evidence type="ECO:0000259" key="1">
    <source>
        <dbReference type="SMART" id="SM01008"/>
    </source>
</evidence>
<dbReference type="EMBL" id="CP003557">
    <property type="protein sequence ID" value="AFN74298.1"/>
    <property type="molecule type" value="Genomic_DNA"/>
</dbReference>
<sequence>MSGSALCLASFVPLNSLVASEGDKPKIFSPSVFIKIDTDGIVTIVVHRSEMGQGVRTALPMIVAEELEVDWRKIKIEQAEGDPKYGDQITGGSTSVRKSWDPLRIAGATAREMLIAAAAARWNVKPSDCKAENGYVVNKLNNKKVGYGDLVEEASKLPVPQNVKLKDPKDYKIIGKKLHRTDSPDKIYGKAKFGIDIVLPGMVYAAVGRSPAFGATVKNYDDSVTKSLKGILDVKKVSTGVAVFAESTWQAFKGVENLSVEWNLGPSANVNSDTINNKLKEYLKTDGDLVEIKGNPDDAEEKNYRTLEAIYEAPFQAHAPMEPMNCTAKFENNKVEVWAPTQSPQEAREAVIKTFGLNEEDVVVYVTLMGGGFGRRTNPDFVVEAVELSKAVGKPVKVTWTREDDIKHDRYRPVSMHKLKGSVDKNNKLYSFSHHVIAPSIAVQNWGAKLTPKQYDTLGGAIEKDYIIPNYKITASIVDIPVPIWYWRSVYHSQNPFAAECFIDELAHAAGRDPYEFRMELLPDDSRMKAVLKTAAEKAGWGKKLPPGKGMGIAAFAGYDSFSAQVAEVTVTESKEIIVDKITCAVDCGIVINPDIVEQQMDSGIAFALTAALKGEITIRDGSVVESNFDDFPMLQFSEMPVVETHIMQNTYRVGGLGEVAVGPCAPAVGNAIFAATGKRLRKLPFRL</sequence>
<keyword evidence="3" id="KW-1185">Reference proteome</keyword>
<dbReference type="InterPro" id="IPR000674">
    <property type="entry name" value="Ald_Oxase/Xan_DH_a/b"/>
</dbReference>
<dbReference type="Pfam" id="PF20256">
    <property type="entry name" value="MoCoBD_2"/>
    <property type="match status" value="2"/>
</dbReference>
<accession>I6ZZ61</accession>
<dbReference type="Pfam" id="PF02738">
    <property type="entry name" value="MoCoBD_1"/>
    <property type="match status" value="1"/>
</dbReference>
<dbReference type="STRING" id="1191523.MROS_1058"/>
<dbReference type="GO" id="GO:0016491">
    <property type="term" value="F:oxidoreductase activity"/>
    <property type="evidence" value="ECO:0007669"/>
    <property type="project" value="InterPro"/>
</dbReference>
<dbReference type="PANTHER" id="PTHR47495">
    <property type="entry name" value="ALDEHYDE DEHYDROGENASE"/>
    <property type="match status" value="1"/>
</dbReference>
<reference evidence="2 3" key="1">
    <citation type="journal article" date="2013" name="PLoS ONE">
        <title>Genomic analysis of Melioribacter roseus, facultatively anaerobic organotrophic bacterium representing a novel deep lineage within Bacteriodetes/Chlorobi group.</title>
        <authorList>
            <person name="Kadnikov V.V."/>
            <person name="Mardanov A.V."/>
            <person name="Podosokorskaya O.A."/>
            <person name="Gavrilov S.N."/>
            <person name="Kublanov I.V."/>
            <person name="Beletsky A.V."/>
            <person name="Bonch-Osmolovskaya E.A."/>
            <person name="Ravin N.V."/>
        </authorList>
    </citation>
    <scope>NUCLEOTIDE SEQUENCE [LARGE SCALE GENOMIC DNA]</scope>
    <source>
        <strain evidence="3">JCM 17771 / P3M-2</strain>
    </source>
</reference>
<dbReference type="InterPro" id="IPR008274">
    <property type="entry name" value="AldOxase/xan_DH_MoCoBD1"/>
</dbReference>
<dbReference type="InterPro" id="IPR046867">
    <property type="entry name" value="AldOxase/xan_DH_MoCoBD2"/>
</dbReference>
<organism evidence="2 3">
    <name type="scientific">Melioribacter roseus (strain DSM 23840 / JCM 17771 / VKM B-2668 / P3M-2)</name>
    <dbReference type="NCBI Taxonomy" id="1191523"/>
    <lineage>
        <taxon>Bacteria</taxon>
        <taxon>Pseudomonadati</taxon>
        <taxon>Ignavibacteriota</taxon>
        <taxon>Ignavibacteria</taxon>
        <taxon>Ignavibacteriales</taxon>
        <taxon>Melioribacteraceae</taxon>
        <taxon>Melioribacter</taxon>
    </lineage>
</organism>
<protein>
    <submittedName>
        <fullName evidence="2">Isoquinoline 1-oxidoreductase subunit beta</fullName>
    </submittedName>
</protein>
<dbReference type="eggNOG" id="COG1529">
    <property type="taxonomic scope" value="Bacteria"/>
</dbReference>
<evidence type="ECO:0000313" key="3">
    <source>
        <dbReference type="Proteomes" id="UP000009011"/>
    </source>
</evidence>
<dbReference type="InterPro" id="IPR012368">
    <property type="entry name" value="OxRdtase_Mopterin-bd_su_IorB"/>
</dbReference>
<dbReference type="HOGENOM" id="CLU_013917_0_1_10"/>
<feature type="domain" description="Aldehyde oxidase/xanthine dehydrogenase a/b hammerhead" evidence="1">
    <location>
        <begin position="188"/>
        <end position="266"/>
    </location>
</feature>
<dbReference type="PATRIC" id="fig|1191523.3.peg.1119"/>
<dbReference type="PANTHER" id="PTHR47495:SF2">
    <property type="entry name" value="ALDEHYDE DEHYDROGENASE"/>
    <property type="match status" value="1"/>
</dbReference>
<proteinExistence type="predicted"/>
<dbReference type="InterPro" id="IPR052516">
    <property type="entry name" value="N-heterocyclic_Hydroxylase"/>
</dbReference>
<gene>
    <name evidence="2" type="ordered locus">MROS_1058</name>
</gene>
<name>I6ZZ61_MELRP</name>
<dbReference type="Gene3D" id="3.90.1170.50">
    <property type="entry name" value="Aldehyde oxidase/xanthine dehydrogenase, a/b hammerhead"/>
    <property type="match status" value="1"/>
</dbReference>
<dbReference type="SMART" id="SM01008">
    <property type="entry name" value="Ald_Xan_dh_C"/>
    <property type="match status" value="1"/>
</dbReference>
<dbReference type="InterPro" id="IPR037165">
    <property type="entry name" value="AldOxase/xan_DH_Mopterin-bd_sf"/>
</dbReference>
<dbReference type="SUPFAM" id="SSF56003">
    <property type="entry name" value="Molybdenum cofactor-binding domain"/>
    <property type="match status" value="2"/>
</dbReference>